<gene>
    <name evidence="1" type="ORF">LTR37_017879</name>
</gene>
<protein>
    <submittedName>
        <fullName evidence="1">Uncharacterized protein</fullName>
    </submittedName>
</protein>
<evidence type="ECO:0000313" key="2">
    <source>
        <dbReference type="Proteomes" id="UP001281147"/>
    </source>
</evidence>
<keyword evidence="2" id="KW-1185">Reference proteome</keyword>
<dbReference type="Proteomes" id="UP001281147">
    <property type="component" value="Unassembled WGS sequence"/>
</dbReference>
<sequence length="605" mass="68485">MVTESQELSAKRRRKFDIILLADTQAKRKVLGHRRALQATFDALLLAVQEGKSDRAELESLILDAQGDSEGIDDYLSQTIETKHYNEHRPDGSTIASHAFRKPELLENILRHCDWTDIMSFEQTCKDARAVVSRSRELQIKLCLHPAPEVSAVMAPFSYLDSQSWNRRGFFCYESHFRRALIARFLLKMDDHRLPYRLPQIGTRWKRMLILQPPIKTMGVTMPCCGPRTINAPRARSSLGKVTSETGLTLGDLYEWTENMFLEHECNMPTGHHEVEFKGRIKNLTQHRQQVTYHSAMDHLDPSHRDALAHQKNLEANVDSLITGLEQGYKDSYDLGYFKSRLLSAKADAQGLGAYFGGFLEPLYYNERRNESLTIATKVFDVPEILELVLGNLDVEEIFIASETCSTFRDTIAASSKLQTLLHLRAAPAAETSVKTISSSGLRTPQFDCALSIFDPNGTVVRIDASFVTSGKQPGGHLPTVGRRRGNMLVCQPPITRMSMQHGCWTWAAVDQPFRGVVAKSGLTIGDLWDAADELIIAHTLGCEFCAKVYEQTKYFNADEVRFVGFMRTDVDVKGWGTCSREATKKFEDRIGYTREHDARARRQW</sequence>
<comment type="caution">
    <text evidence="1">The sequence shown here is derived from an EMBL/GenBank/DDBJ whole genome shotgun (WGS) entry which is preliminary data.</text>
</comment>
<accession>A0ACC3MIW9</accession>
<proteinExistence type="predicted"/>
<organism evidence="1 2">
    <name type="scientific">Vermiconidia calcicola</name>
    <dbReference type="NCBI Taxonomy" id="1690605"/>
    <lineage>
        <taxon>Eukaryota</taxon>
        <taxon>Fungi</taxon>
        <taxon>Dikarya</taxon>
        <taxon>Ascomycota</taxon>
        <taxon>Pezizomycotina</taxon>
        <taxon>Dothideomycetes</taxon>
        <taxon>Dothideomycetidae</taxon>
        <taxon>Mycosphaerellales</taxon>
        <taxon>Extremaceae</taxon>
        <taxon>Vermiconidia</taxon>
    </lineage>
</organism>
<name>A0ACC3MIW9_9PEZI</name>
<reference evidence="1" key="1">
    <citation type="submission" date="2023-07" db="EMBL/GenBank/DDBJ databases">
        <title>Black Yeasts Isolated from many extreme environments.</title>
        <authorList>
            <person name="Coleine C."/>
            <person name="Stajich J.E."/>
            <person name="Selbmann L."/>
        </authorList>
    </citation>
    <scope>NUCLEOTIDE SEQUENCE</scope>
    <source>
        <strain evidence="1">CCFEE 5714</strain>
    </source>
</reference>
<evidence type="ECO:0000313" key="1">
    <source>
        <dbReference type="EMBL" id="KAK3696626.1"/>
    </source>
</evidence>
<dbReference type="EMBL" id="JAUTXU010000238">
    <property type="protein sequence ID" value="KAK3696626.1"/>
    <property type="molecule type" value="Genomic_DNA"/>
</dbReference>